<gene>
    <name evidence="2" type="ORF">PTTT1_LOCUS17836</name>
</gene>
<protein>
    <submittedName>
        <fullName evidence="2">Uncharacterized protein</fullName>
    </submittedName>
</protein>
<dbReference type="GO" id="GO:0006406">
    <property type="term" value="P:mRNA export from nucleus"/>
    <property type="evidence" value="ECO:0007669"/>
    <property type="project" value="TreeGrafter"/>
</dbReference>
<dbReference type="InterPro" id="IPR021861">
    <property type="entry name" value="THO_THOC1"/>
</dbReference>
<feature type="compositionally biased region" description="Basic and acidic residues" evidence="1">
    <location>
        <begin position="675"/>
        <end position="708"/>
    </location>
</feature>
<evidence type="ECO:0000313" key="2">
    <source>
        <dbReference type="EMBL" id="CAG9281881.1"/>
    </source>
</evidence>
<organism evidence="2">
    <name type="scientific">Phaeodactylum tricornutum</name>
    <name type="common">Diatom</name>
    <dbReference type="NCBI Taxonomy" id="2850"/>
    <lineage>
        <taxon>Eukaryota</taxon>
        <taxon>Sar</taxon>
        <taxon>Stramenopiles</taxon>
        <taxon>Ochrophyta</taxon>
        <taxon>Bacillariophyta</taxon>
        <taxon>Bacillariophyceae</taxon>
        <taxon>Bacillariophycidae</taxon>
        <taxon>Naviculales</taxon>
        <taxon>Phaeodactylaceae</taxon>
        <taxon>Phaeodactylum</taxon>
    </lineage>
</organism>
<feature type="compositionally biased region" description="Polar residues" evidence="1">
    <location>
        <begin position="617"/>
        <end position="626"/>
    </location>
</feature>
<feature type="compositionally biased region" description="Basic and acidic residues" evidence="1">
    <location>
        <begin position="604"/>
        <end position="616"/>
    </location>
</feature>
<reference evidence="2" key="1">
    <citation type="submission" date="2022-02" db="EMBL/GenBank/DDBJ databases">
        <authorList>
            <person name="Giguere J D."/>
        </authorList>
    </citation>
    <scope>NUCLEOTIDE SEQUENCE</scope>
    <source>
        <strain evidence="2">CCAP 1055/1</strain>
    </source>
</reference>
<proteinExistence type="predicted"/>
<sequence length="791" mass="87954">MNLPGNADFLERASLMEPLLSITEKAINVSSIPGNDSFNALTAALRGEQFEIALRRHVVKAASKVTEKGVSELDELGVFWDLCLKVCLHIMIVNDKALVDSSAADPRYKDMSVRKVPFVLLEDILDVLSSPLALQFWSSRVRPSYDFLFAPTLWSPIRGDSAASPSHPCWLPFLKISQKFLRRLVPEAAAPILVQLSTVYPLSEKSATKVWGSHGESTTEYDSLEDFHKEEQSITLDTTTPNGSSSSVYDYSFYESFWRLQEDLSNPNSIKVAGFLSRVRSMMTAFENQTCDTNTSQDSPINLYGHYLTSSRVLAIQLLDASFQIHVLTQFLIVAKHLMAQVPVLESQLADHVTRAKNRLQLELGDAGRHQLELLHHLWQGSEALWRDWKRKKCPADIDAPKLALSAAGGSPPRKRLLGALGSGNGESNDADERNTDYSLAQVHDELPALSKRMKRLAPDLYTHLQDYVEALDPDAEIEAEYHPKNNALFGWRALRLLSVDHLGEFNLLDRNGDYEGLVRTIYQRKGIVIPGKIPESARDELEELEAGDPVVGNDDSEGEYRYAKGSQGCNGRKTLKTTSIAEMTTLKQKVGVPIKVEQPSIDTEDRVDSSHKVETNLKQSSSSPHKQTEKLVLESTLPRETGVQIAKSGDGRMTQSFVQEGSKEGSRKRSRSPVRSEDDRSRLNREESRSRLRDHGQRGIVDLEGRGGGKGNGGSSRGRNGPGHHGMYRQDQGGRGAGNNRPLLPRESAPRDGPPPLRDGRARRGGDNRHDDWRGDERQGGGRGNHRGRR</sequence>
<dbReference type="Pfam" id="PF11957">
    <property type="entry name" value="efThoc1"/>
    <property type="match status" value="1"/>
</dbReference>
<dbReference type="EMBL" id="OU594957">
    <property type="protein sequence ID" value="CAG9281881.1"/>
    <property type="molecule type" value="Genomic_DNA"/>
</dbReference>
<dbReference type="AlphaFoldDB" id="A0A8J9S546"/>
<feature type="region of interest" description="Disordered" evidence="1">
    <location>
        <begin position="598"/>
        <end position="791"/>
    </location>
</feature>
<feature type="compositionally biased region" description="Gly residues" evidence="1">
    <location>
        <begin position="709"/>
        <end position="725"/>
    </location>
</feature>
<accession>A0A8J9S546</accession>
<dbReference type="PANTHER" id="PTHR13265:SF0">
    <property type="entry name" value="HPR1"/>
    <property type="match status" value="1"/>
</dbReference>
<name>A0A8J9S546_PHATR</name>
<dbReference type="PANTHER" id="PTHR13265">
    <property type="entry name" value="THO COMPLEX SUBUNIT 1"/>
    <property type="match status" value="1"/>
</dbReference>
<feature type="compositionally biased region" description="Basic and acidic residues" evidence="1">
    <location>
        <begin position="759"/>
        <end position="781"/>
    </location>
</feature>
<dbReference type="GO" id="GO:0000445">
    <property type="term" value="C:THO complex part of transcription export complex"/>
    <property type="evidence" value="ECO:0007669"/>
    <property type="project" value="TreeGrafter"/>
</dbReference>
<dbReference type="Proteomes" id="UP000836788">
    <property type="component" value="Chromosome 16"/>
</dbReference>
<evidence type="ECO:0000256" key="1">
    <source>
        <dbReference type="SAM" id="MobiDB-lite"/>
    </source>
</evidence>